<evidence type="ECO:0000256" key="1">
    <source>
        <dbReference type="SAM" id="MobiDB-lite"/>
    </source>
</evidence>
<dbReference type="AlphaFoldDB" id="A0A813L3B5"/>
<dbReference type="Proteomes" id="UP000626109">
    <property type="component" value="Unassembled WGS sequence"/>
</dbReference>
<feature type="region of interest" description="Disordered" evidence="1">
    <location>
        <begin position="39"/>
        <end position="109"/>
    </location>
</feature>
<organism evidence="2 3">
    <name type="scientific">Polarella glacialis</name>
    <name type="common">Dinoflagellate</name>
    <dbReference type="NCBI Taxonomy" id="89957"/>
    <lineage>
        <taxon>Eukaryota</taxon>
        <taxon>Sar</taxon>
        <taxon>Alveolata</taxon>
        <taxon>Dinophyceae</taxon>
        <taxon>Suessiales</taxon>
        <taxon>Suessiaceae</taxon>
        <taxon>Polarella</taxon>
    </lineage>
</organism>
<comment type="caution">
    <text evidence="2">The sequence shown here is derived from an EMBL/GenBank/DDBJ whole genome shotgun (WGS) entry which is preliminary data.</text>
</comment>
<reference evidence="2" key="1">
    <citation type="submission" date="2021-02" db="EMBL/GenBank/DDBJ databases">
        <authorList>
            <person name="Dougan E. K."/>
            <person name="Rhodes N."/>
            <person name="Thang M."/>
            <person name="Chan C."/>
        </authorList>
    </citation>
    <scope>NUCLEOTIDE SEQUENCE</scope>
</reference>
<evidence type="ECO:0000313" key="2">
    <source>
        <dbReference type="EMBL" id="CAE8714415.1"/>
    </source>
</evidence>
<feature type="non-terminal residue" evidence="2">
    <location>
        <position position="133"/>
    </location>
</feature>
<protein>
    <submittedName>
        <fullName evidence="2">Uncharacterized protein</fullName>
    </submittedName>
</protein>
<evidence type="ECO:0000313" key="3">
    <source>
        <dbReference type="Proteomes" id="UP000626109"/>
    </source>
</evidence>
<accession>A0A813L3B5</accession>
<name>A0A813L3B5_POLGL</name>
<feature type="non-terminal residue" evidence="2">
    <location>
        <position position="1"/>
    </location>
</feature>
<gene>
    <name evidence="2" type="ORF">PGLA2088_LOCUS37980</name>
</gene>
<feature type="region of interest" description="Disordered" evidence="1">
    <location>
        <begin position="1"/>
        <end position="25"/>
    </location>
</feature>
<proteinExistence type="predicted"/>
<feature type="compositionally biased region" description="Low complexity" evidence="1">
    <location>
        <begin position="51"/>
        <end position="64"/>
    </location>
</feature>
<feature type="compositionally biased region" description="Basic and acidic residues" evidence="1">
    <location>
        <begin position="69"/>
        <end position="109"/>
    </location>
</feature>
<sequence>LGYPLAKTAGALGYPGEHAAPSGQVSLLPASSLVPCLSREYQRGDDSRPVSTSSLSLPPSSTSLGDGRPSLEQRPSFERDGRPSLERLSLERDGRPSLERLSLDRDGRPSLEQRLSLERRWGLPLSSSSLGRE</sequence>
<dbReference type="EMBL" id="CAJNNW010032637">
    <property type="protein sequence ID" value="CAE8714415.1"/>
    <property type="molecule type" value="Genomic_DNA"/>
</dbReference>